<dbReference type="SUPFAM" id="SSF52096">
    <property type="entry name" value="ClpP/crotonase"/>
    <property type="match status" value="1"/>
</dbReference>
<feature type="chain" id="PRO_5039701916" evidence="1">
    <location>
        <begin position="31"/>
        <end position="484"/>
    </location>
</feature>
<dbReference type="Pfam" id="PF03572">
    <property type="entry name" value="Peptidase_S41"/>
    <property type="match status" value="1"/>
</dbReference>
<protein>
    <submittedName>
        <fullName evidence="3">Peptidase S41</fullName>
    </submittedName>
</protein>
<dbReference type="PROSITE" id="PS51257">
    <property type="entry name" value="PROKAR_LIPOPROTEIN"/>
    <property type="match status" value="1"/>
</dbReference>
<dbReference type="Proteomes" id="UP000008229">
    <property type="component" value="Chromosome"/>
</dbReference>
<evidence type="ECO:0000259" key="2">
    <source>
        <dbReference type="SMART" id="SM00245"/>
    </source>
</evidence>
<evidence type="ECO:0000313" key="4">
    <source>
        <dbReference type="Proteomes" id="UP000008229"/>
    </source>
</evidence>
<accession>D3F622</accession>
<dbReference type="SMART" id="SM00245">
    <property type="entry name" value="TSPc"/>
    <property type="match status" value="1"/>
</dbReference>
<evidence type="ECO:0000313" key="3">
    <source>
        <dbReference type="EMBL" id="ADB48695.1"/>
    </source>
</evidence>
<dbReference type="CDD" id="cd07563">
    <property type="entry name" value="Peptidase_S41_IRBP"/>
    <property type="match status" value="1"/>
</dbReference>
<sequence length="484" mass="52111" precursor="true">MIRSPHPAARRAVRLTAATAALTFALSAAACQLDVDTSDAATTAPAARDAPQLAGTWRSVGYGWALEARGARIRMYDVTRSGCTPASVFRAHARGAAVRLTATDGWGALDAVAGRRAGSVVLRPVGSVGVVTLRRIRRPPARCDAAPHRDQRATTRALTETFAEQYPFFARRGVDWRRTTRALERATRTPLPPKQLFELYRRALAPLHDAHVSLLDPGSETEWTGRRPDPHPLAPADHARIQQIVETRLGARLRSFANGRIFYARTHSGIGYLRIVSFGGYARAAATADGSRRDAQVLARTLDGILGGADAPRSGLLVDVRENVGGYDALQLVVAARLTATRYLAFRKATQISGGRTPRRTRPQAIDVVPAAGRPGWHGPVALLTGRDTESAGETFVLSLIGRTPAVARIGETTQGVFSDQLVRRLPNGWTFGLPSEIYTAPDGTVYEGRGIPPTDAQPVFTPEDLATRRDPALERALSALGGR</sequence>
<dbReference type="OrthoDB" id="9758793at2"/>
<proteinExistence type="predicted"/>
<dbReference type="STRING" id="469383.Cwoe_0259"/>
<keyword evidence="1" id="KW-0732">Signal</keyword>
<reference evidence="4" key="2">
    <citation type="submission" date="2010-01" db="EMBL/GenBank/DDBJ databases">
        <title>The complete genome of Conexibacter woesei DSM 14684.</title>
        <authorList>
            <consortium name="US DOE Joint Genome Institute (JGI-PGF)"/>
            <person name="Lucas S."/>
            <person name="Copeland A."/>
            <person name="Lapidus A."/>
            <person name="Glavina del Rio T."/>
            <person name="Dalin E."/>
            <person name="Tice H."/>
            <person name="Bruce D."/>
            <person name="Goodwin L."/>
            <person name="Pitluck S."/>
            <person name="Kyrpides N."/>
            <person name="Mavromatis K."/>
            <person name="Ivanova N."/>
            <person name="Mikhailova N."/>
            <person name="Chertkov O."/>
            <person name="Brettin T."/>
            <person name="Detter J.C."/>
            <person name="Han C."/>
            <person name="Larimer F."/>
            <person name="Land M."/>
            <person name="Hauser L."/>
            <person name="Markowitz V."/>
            <person name="Cheng J.-F."/>
            <person name="Hugenholtz P."/>
            <person name="Woyke T."/>
            <person name="Wu D."/>
            <person name="Pukall R."/>
            <person name="Steenblock K."/>
            <person name="Schneider S."/>
            <person name="Klenk H.-P."/>
            <person name="Eisen J.A."/>
        </authorList>
    </citation>
    <scope>NUCLEOTIDE SEQUENCE [LARGE SCALE GENOMIC DNA]</scope>
    <source>
        <strain evidence="4">DSM 14684 / CIP 108061 / JCM 11494 / NBRC 100937 / ID131577</strain>
    </source>
</reference>
<keyword evidence="4" id="KW-1185">Reference proteome</keyword>
<gene>
    <name evidence="3" type="ordered locus">Cwoe_0259</name>
</gene>
<dbReference type="RefSeq" id="WP_012931748.1">
    <property type="nucleotide sequence ID" value="NC_013739.1"/>
</dbReference>
<dbReference type="AlphaFoldDB" id="D3F622"/>
<dbReference type="InterPro" id="IPR005151">
    <property type="entry name" value="Tail-specific_protease"/>
</dbReference>
<dbReference type="Gene3D" id="3.30.750.44">
    <property type="match status" value="1"/>
</dbReference>
<dbReference type="eggNOG" id="COG0793">
    <property type="taxonomic scope" value="Bacteria"/>
</dbReference>
<reference evidence="3 4" key="1">
    <citation type="journal article" date="2010" name="Stand. Genomic Sci.">
        <title>Complete genome sequence of Conexibacter woesei type strain (ID131577).</title>
        <authorList>
            <person name="Pukall R."/>
            <person name="Lapidus A."/>
            <person name="Glavina Del Rio T."/>
            <person name="Copeland A."/>
            <person name="Tice H."/>
            <person name="Cheng J.-F."/>
            <person name="Lucas S."/>
            <person name="Chen F."/>
            <person name="Nolan M."/>
            <person name="Bruce D."/>
            <person name="Goodwin L."/>
            <person name="Pitluck S."/>
            <person name="Mavromatis K."/>
            <person name="Ivanova N."/>
            <person name="Ovchinnikova G."/>
            <person name="Pati A."/>
            <person name="Chen A."/>
            <person name="Palaniappan K."/>
            <person name="Land M."/>
            <person name="Hauser L."/>
            <person name="Chang Y.-J."/>
            <person name="Jeffries C.D."/>
            <person name="Chain P."/>
            <person name="Meincke L."/>
            <person name="Sims D."/>
            <person name="Brettin T."/>
            <person name="Detter J.C."/>
            <person name="Rohde M."/>
            <person name="Goeker M."/>
            <person name="Bristow J."/>
            <person name="Eisen J.A."/>
            <person name="Markowitz V."/>
            <person name="Kyrpides N.C."/>
            <person name="Klenk H.-P."/>
            <person name="Hugenholtz P."/>
        </authorList>
    </citation>
    <scope>NUCLEOTIDE SEQUENCE [LARGE SCALE GENOMIC DNA]</scope>
    <source>
        <strain evidence="4">DSM 14684 / CIP 108061 / JCM 11494 / NBRC 100937 / ID131577</strain>
    </source>
</reference>
<dbReference type="HOGENOM" id="CLU_034080_1_0_11"/>
<organism evidence="3 4">
    <name type="scientific">Conexibacter woesei (strain DSM 14684 / CCUG 47730 / CIP 108061 / JCM 11494 / NBRC 100937 / ID131577)</name>
    <dbReference type="NCBI Taxonomy" id="469383"/>
    <lineage>
        <taxon>Bacteria</taxon>
        <taxon>Bacillati</taxon>
        <taxon>Actinomycetota</taxon>
        <taxon>Thermoleophilia</taxon>
        <taxon>Solirubrobacterales</taxon>
        <taxon>Conexibacteraceae</taxon>
        <taxon>Conexibacter</taxon>
    </lineage>
</organism>
<dbReference type="GO" id="GO:0006508">
    <property type="term" value="P:proteolysis"/>
    <property type="evidence" value="ECO:0007669"/>
    <property type="project" value="InterPro"/>
</dbReference>
<evidence type="ECO:0000256" key="1">
    <source>
        <dbReference type="SAM" id="SignalP"/>
    </source>
</evidence>
<dbReference type="PANTHER" id="PTHR11261:SF3">
    <property type="entry name" value="RETINOL-BINDING PROTEIN 3"/>
    <property type="match status" value="1"/>
</dbReference>
<dbReference type="KEGG" id="cwo:Cwoe_0259"/>
<feature type="domain" description="Tail specific protease" evidence="2">
    <location>
        <begin position="243"/>
        <end position="459"/>
    </location>
</feature>
<feature type="signal peptide" evidence="1">
    <location>
        <begin position="1"/>
        <end position="30"/>
    </location>
</feature>
<dbReference type="EMBL" id="CP001854">
    <property type="protein sequence ID" value="ADB48695.1"/>
    <property type="molecule type" value="Genomic_DNA"/>
</dbReference>
<dbReference type="InterPro" id="IPR029045">
    <property type="entry name" value="ClpP/crotonase-like_dom_sf"/>
</dbReference>
<dbReference type="GO" id="GO:0008236">
    <property type="term" value="F:serine-type peptidase activity"/>
    <property type="evidence" value="ECO:0007669"/>
    <property type="project" value="InterPro"/>
</dbReference>
<dbReference type="PANTHER" id="PTHR11261">
    <property type="entry name" value="INTERPHOTORECEPTOR RETINOID-BINDING PROTEIN"/>
    <property type="match status" value="1"/>
</dbReference>
<dbReference type="Gene3D" id="3.90.226.10">
    <property type="entry name" value="2-enoyl-CoA Hydratase, Chain A, domain 1"/>
    <property type="match status" value="1"/>
</dbReference>
<name>D3F622_CONWI</name>